<feature type="compositionally biased region" description="Low complexity" evidence="1">
    <location>
        <begin position="270"/>
        <end position="296"/>
    </location>
</feature>
<feature type="region of interest" description="Disordered" evidence="1">
    <location>
        <begin position="270"/>
        <end position="302"/>
    </location>
</feature>
<evidence type="ECO:0000313" key="2">
    <source>
        <dbReference type="EMBL" id="PIO24355.1"/>
    </source>
</evidence>
<feature type="compositionally biased region" description="Low complexity" evidence="1">
    <location>
        <begin position="184"/>
        <end position="212"/>
    </location>
</feature>
<evidence type="ECO:0000313" key="3">
    <source>
        <dbReference type="Proteomes" id="UP000228934"/>
    </source>
</evidence>
<dbReference type="AlphaFoldDB" id="A0A2G9R985"/>
<sequence length="302" mass="34524">MADFCGEAWEDLMTKIQMSHVTSNISDIELDKYFITFQRLLEKKVCVYWHKIYFEIYVENHIVPWGLRIQIFPNIKKTTDPLKKAWEDNLQACSFNMISMLCQEYDKELALLDISINEWLTDRAADVSFPRFVQRDKDLRAHLEGYTIEIINAKENKFLRDKLAHTNGYAYRWDGNVPKKPSTKPSSENAPKNNNEAPNVFSTSFSSSSSTTYRDISQDRIPKKRKSELPTSSTDSIRRTFGITNTTKPLGARPKTTSTSTLLTRALPRPPLTTTRSAHSVPTTTTPAPLALPVTTGRRIEL</sequence>
<name>A0A2G9R985_AQUCT</name>
<accession>A0A2G9R985</accession>
<reference evidence="3" key="1">
    <citation type="journal article" date="2017" name="Nat. Commun.">
        <title>The North American bullfrog draft genome provides insight into hormonal regulation of long noncoding RNA.</title>
        <authorList>
            <person name="Hammond S.A."/>
            <person name="Warren R.L."/>
            <person name="Vandervalk B.P."/>
            <person name="Kucuk E."/>
            <person name="Khan H."/>
            <person name="Gibb E.A."/>
            <person name="Pandoh P."/>
            <person name="Kirk H."/>
            <person name="Zhao Y."/>
            <person name="Jones M."/>
            <person name="Mungall A.J."/>
            <person name="Coope R."/>
            <person name="Pleasance S."/>
            <person name="Moore R.A."/>
            <person name="Holt R.A."/>
            <person name="Round J.M."/>
            <person name="Ohora S."/>
            <person name="Walle B.V."/>
            <person name="Veldhoen N."/>
            <person name="Helbing C.C."/>
            <person name="Birol I."/>
        </authorList>
    </citation>
    <scope>NUCLEOTIDE SEQUENCE [LARGE SCALE GENOMIC DNA]</scope>
</reference>
<protein>
    <submittedName>
        <fullName evidence="2">Uncharacterized protein</fullName>
    </submittedName>
</protein>
<dbReference type="OrthoDB" id="9909498at2759"/>
<dbReference type="EMBL" id="KV959582">
    <property type="protein sequence ID" value="PIO24355.1"/>
    <property type="molecule type" value="Genomic_DNA"/>
</dbReference>
<gene>
    <name evidence="2" type="ORF">AB205_0058670</name>
</gene>
<proteinExistence type="predicted"/>
<organism evidence="2 3">
    <name type="scientific">Aquarana catesbeiana</name>
    <name type="common">American bullfrog</name>
    <name type="synonym">Rana catesbeiana</name>
    <dbReference type="NCBI Taxonomy" id="8400"/>
    <lineage>
        <taxon>Eukaryota</taxon>
        <taxon>Metazoa</taxon>
        <taxon>Chordata</taxon>
        <taxon>Craniata</taxon>
        <taxon>Vertebrata</taxon>
        <taxon>Euteleostomi</taxon>
        <taxon>Amphibia</taxon>
        <taxon>Batrachia</taxon>
        <taxon>Anura</taxon>
        <taxon>Neobatrachia</taxon>
        <taxon>Ranoidea</taxon>
        <taxon>Ranidae</taxon>
        <taxon>Aquarana</taxon>
    </lineage>
</organism>
<evidence type="ECO:0000256" key="1">
    <source>
        <dbReference type="SAM" id="MobiDB-lite"/>
    </source>
</evidence>
<feature type="region of interest" description="Disordered" evidence="1">
    <location>
        <begin position="174"/>
        <end position="235"/>
    </location>
</feature>
<keyword evidence="3" id="KW-1185">Reference proteome</keyword>
<dbReference type="Proteomes" id="UP000228934">
    <property type="component" value="Unassembled WGS sequence"/>
</dbReference>